<reference evidence="1" key="1">
    <citation type="submission" date="2020-04" db="EMBL/GenBank/DDBJ databases">
        <authorList>
            <person name="Chiriac C."/>
            <person name="Salcher M."/>
            <person name="Ghai R."/>
            <person name="Kavagutti S V."/>
        </authorList>
    </citation>
    <scope>NUCLEOTIDE SEQUENCE</scope>
</reference>
<name>A0A6J5LMX3_9CAUD</name>
<sequence length="130" mass="14954">MRTELLTYLTAQLTASIKTSQELPFQEGTNPLYIKNARRVYLDEPYTEQDTLFPTLGSLQINQRITIVRWFLTMDAKNRNTDLDSALTILGSAKDITTITGVFTRLFDYTVSIDNDRIIYEGEYRFANLA</sequence>
<protein>
    <submittedName>
        <fullName evidence="1">Uncharacterized protein</fullName>
    </submittedName>
</protein>
<accession>A0A6J5LMX3</accession>
<proteinExistence type="predicted"/>
<evidence type="ECO:0000313" key="1">
    <source>
        <dbReference type="EMBL" id="CAB4134932.1"/>
    </source>
</evidence>
<organism evidence="1">
    <name type="scientific">uncultured Caudovirales phage</name>
    <dbReference type="NCBI Taxonomy" id="2100421"/>
    <lineage>
        <taxon>Viruses</taxon>
        <taxon>Duplodnaviria</taxon>
        <taxon>Heunggongvirae</taxon>
        <taxon>Uroviricota</taxon>
        <taxon>Caudoviricetes</taxon>
        <taxon>Peduoviridae</taxon>
        <taxon>Maltschvirus</taxon>
        <taxon>Maltschvirus maltsch</taxon>
    </lineage>
</organism>
<gene>
    <name evidence="1" type="ORF">UFOVP281_24</name>
</gene>
<dbReference type="EMBL" id="LR796295">
    <property type="protein sequence ID" value="CAB4134932.1"/>
    <property type="molecule type" value="Genomic_DNA"/>
</dbReference>